<dbReference type="AlphaFoldDB" id="W8VN95"/>
<organism evidence="1 2">
    <name type="scientific">Nonlabens marinus S1-08</name>
    <dbReference type="NCBI Taxonomy" id="1454201"/>
    <lineage>
        <taxon>Bacteria</taxon>
        <taxon>Pseudomonadati</taxon>
        <taxon>Bacteroidota</taxon>
        <taxon>Flavobacteriia</taxon>
        <taxon>Flavobacteriales</taxon>
        <taxon>Flavobacteriaceae</taxon>
        <taxon>Nonlabens</taxon>
    </lineage>
</organism>
<sequence length="130" mass="14986">MSAISNHDLGYAQVYIFQNYLINQINDGVNVGMEHVEVLRDMITEHFGNRKMVYISNRTNSYSVNPLVYPLVGRIRNLEGMAIVTNSRLNIQNANFEKVFYHKHFEIFQTMDEAIVWATELISSADVLTI</sequence>
<proteinExistence type="predicted"/>
<dbReference type="RefSeq" id="WP_041495054.1">
    <property type="nucleotide sequence ID" value="NZ_AP014548.1"/>
</dbReference>
<dbReference type="EMBL" id="AP014548">
    <property type="protein sequence ID" value="BAO54314.1"/>
    <property type="molecule type" value="Genomic_DNA"/>
</dbReference>
<gene>
    <name evidence="1" type="ORF">NMS_0305</name>
</gene>
<protein>
    <recommendedName>
        <fullName evidence="3">STAS/SEC14 domain-containing protein</fullName>
    </recommendedName>
</protein>
<dbReference type="OrthoDB" id="1144359at2"/>
<keyword evidence="2" id="KW-1185">Reference proteome</keyword>
<name>W8VN95_9FLAO</name>
<dbReference type="STRING" id="1454201.NMS_0305"/>
<reference evidence="1 2" key="1">
    <citation type="journal article" date="2014" name="Proc. Natl. Acad. Sci. U.S.A.">
        <title>Functional characterization of flavobacteria rhodopsins reveals a unique class of light-driven chloride pump in bacteria.</title>
        <authorList>
            <person name="Yoshizawa S."/>
            <person name="Kumagai Y."/>
            <person name="Kim H."/>
            <person name="Ogura Y."/>
            <person name="Hayashi T."/>
            <person name="Iwasaki W."/>
            <person name="DeLong E.F."/>
            <person name="Kogure K."/>
        </authorList>
    </citation>
    <scope>NUCLEOTIDE SEQUENCE [LARGE SCALE GENOMIC DNA]</scope>
    <source>
        <strain evidence="1 2">S1-08</strain>
    </source>
</reference>
<dbReference type="Proteomes" id="UP000031760">
    <property type="component" value="Chromosome"/>
</dbReference>
<dbReference type="KEGG" id="nmf:NMS_0305"/>
<evidence type="ECO:0000313" key="2">
    <source>
        <dbReference type="Proteomes" id="UP000031760"/>
    </source>
</evidence>
<evidence type="ECO:0008006" key="3">
    <source>
        <dbReference type="Google" id="ProtNLM"/>
    </source>
</evidence>
<dbReference type="HOGENOM" id="CLU_149784_1_0_10"/>
<accession>W8VN95</accession>
<evidence type="ECO:0000313" key="1">
    <source>
        <dbReference type="EMBL" id="BAO54314.1"/>
    </source>
</evidence>